<dbReference type="Proteomes" id="UP000055024">
    <property type="component" value="Unassembled WGS sequence"/>
</dbReference>
<organism evidence="1 2">
    <name type="scientific">Trichinella zimbabwensis</name>
    <dbReference type="NCBI Taxonomy" id="268475"/>
    <lineage>
        <taxon>Eukaryota</taxon>
        <taxon>Metazoa</taxon>
        <taxon>Ecdysozoa</taxon>
        <taxon>Nematoda</taxon>
        <taxon>Enoplea</taxon>
        <taxon>Dorylaimia</taxon>
        <taxon>Trichinellida</taxon>
        <taxon>Trichinellidae</taxon>
        <taxon>Trichinella</taxon>
    </lineage>
</organism>
<name>A0A0V1FR64_9BILA</name>
<reference evidence="1 2" key="1">
    <citation type="submission" date="2015-01" db="EMBL/GenBank/DDBJ databases">
        <title>Evolution of Trichinella species and genotypes.</title>
        <authorList>
            <person name="Korhonen P.K."/>
            <person name="Edoardo P."/>
            <person name="Giuseppe L.R."/>
            <person name="Gasser R.B."/>
        </authorList>
    </citation>
    <scope>NUCLEOTIDE SEQUENCE [LARGE SCALE GENOMIC DNA]</scope>
    <source>
        <strain evidence="1">ISS1029</strain>
    </source>
</reference>
<dbReference type="AlphaFoldDB" id="A0A0V1FR64"/>
<proteinExistence type="predicted"/>
<evidence type="ECO:0000313" key="1">
    <source>
        <dbReference type="EMBL" id="KRY88538.1"/>
    </source>
</evidence>
<accession>A0A0V1FR64</accession>
<dbReference type="EMBL" id="JYDP01006125">
    <property type="protein sequence ID" value="KRY88538.1"/>
    <property type="molecule type" value="Genomic_DNA"/>
</dbReference>
<keyword evidence="2" id="KW-1185">Reference proteome</keyword>
<comment type="caution">
    <text evidence="1">The sequence shown here is derived from an EMBL/GenBank/DDBJ whole genome shotgun (WGS) entry which is preliminary data.</text>
</comment>
<gene>
    <name evidence="1" type="ORF">T11_3907</name>
</gene>
<evidence type="ECO:0000313" key="2">
    <source>
        <dbReference type="Proteomes" id="UP000055024"/>
    </source>
</evidence>
<sequence length="32" mass="3901">MPMFPFGYMIFQVKYLCEENTILLIYAHAFLR</sequence>
<protein>
    <submittedName>
        <fullName evidence="1">Uncharacterized protein</fullName>
    </submittedName>
</protein>